<dbReference type="EMBL" id="CM001234">
    <property type="protein sequence ID" value="EHA49721.1"/>
    <property type="molecule type" value="Genomic_DNA"/>
</dbReference>
<keyword evidence="3" id="KW-1185">Reference proteome</keyword>
<reference key="2">
    <citation type="submission" date="2011-05" db="EMBL/GenBank/DDBJ databases">
        <title>The Genome Sequence of Magnaporthe oryzae 70-15.</title>
        <authorList>
            <consortium name="The Broad Institute Genome Sequencing Platform"/>
            <person name="Ma L.-J."/>
            <person name="Dead R."/>
            <person name="Young S.K."/>
            <person name="Zeng Q."/>
            <person name="Gargeya S."/>
            <person name="Fitzgerald M."/>
            <person name="Haas B."/>
            <person name="Abouelleil A."/>
            <person name="Alvarado L."/>
            <person name="Arachchi H.M."/>
            <person name="Berlin A."/>
            <person name="Brown A."/>
            <person name="Chapman S.B."/>
            <person name="Chen Z."/>
            <person name="Dunbar C."/>
            <person name="Freedman E."/>
            <person name="Gearin G."/>
            <person name="Gellesch M."/>
            <person name="Goldberg J."/>
            <person name="Griggs A."/>
            <person name="Gujja S."/>
            <person name="Heiman D."/>
            <person name="Howarth C."/>
            <person name="Larson L."/>
            <person name="Lui A."/>
            <person name="MacDonald P.J.P."/>
            <person name="Mehta T."/>
            <person name="Montmayeur A."/>
            <person name="Murphy C."/>
            <person name="Neiman D."/>
            <person name="Pearson M."/>
            <person name="Priest M."/>
            <person name="Roberts A."/>
            <person name="Saif S."/>
            <person name="Shea T."/>
            <person name="Shenoy N."/>
            <person name="Sisk P."/>
            <person name="Stolte C."/>
            <person name="Sykes S."/>
            <person name="Yandava C."/>
            <person name="Wortman J."/>
            <person name="Nusbaum C."/>
            <person name="Birren B."/>
        </authorList>
    </citation>
    <scope>NUCLEOTIDE SEQUENCE</scope>
    <source>
        <strain>70-15</strain>
    </source>
</reference>
<proteinExistence type="predicted"/>
<dbReference type="InParanoid" id="G4N5U5"/>
<dbReference type="GeneID" id="12986491"/>
<dbReference type="AlphaFoldDB" id="G4N5U5"/>
<organism evidence="2 3">
    <name type="scientific">Pyricularia oryzae (strain 70-15 / ATCC MYA-4617 / FGSC 8958)</name>
    <name type="common">Rice blast fungus</name>
    <name type="synonym">Magnaporthe oryzae</name>
    <dbReference type="NCBI Taxonomy" id="242507"/>
    <lineage>
        <taxon>Eukaryota</taxon>
        <taxon>Fungi</taxon>
        <taxon>Dikarya</taxon>
        <taxon>Ascomycota</taxon>
        <taxon>Pezizomycotina</taxon>
        <taxon>Sordariomycetes</taxon>
        <taxon>Sordariomycetidae</taxon>
        <taxon>Magnaporthales</taxon>
        <taxon>Pyriculariaceae</taxon>
        <taxon>Pyricularia</taxon>
    </lineage>
</organism>
<feature type="region of interest" description="Disordered" evidence="1">
    <location>
        <begin position="1"/>
        <end position="20"/>
    </location>
</feature>
<dbReference type="Proteomes" id="UP000009058">
    <property type="component" value="Chromosome 4"/>
</dbReference>
<evidence type="ECO:0000313" key="2">
    <source>
        <dbReference type="EMBL" id="EHA49721.1"/>
    </source>
</evidence>
<sequence length="51" mass="5436">MMIDKGNESSQSGAIAKSDGVRASERLPNIFATAQRSSIQQIGSVTWKAIV</sequence>
<dbReference type="VEuPathDB" id="FungiDB:MGG_17034"/>
<dbReference type="KEGG" id="mgr:MGG_17034"/>
<dbReference type="RefSeq" id="XP_003716040.1">
    <property type="nucleotide sequence ID" value="XM_003715992.1"/>
</dbReference>
<name>G4N5U5_PYRO7</name>
<accession>G4N5U5</accession>
<dbReference type="HOGENOM" id="CLU_3106876_0_0_1"/>
<reference evidence="2 3" key="1">
    <citation type="journal article" date="2005" name="Nature">
        <title>The genome sequence of the rice blast fungus Magnaporthe grisea.</title>
        <authorList>
            <person name="Dean R.A."/>
            <person name="Talbot N.J."/>
            <person name="Ebbole D.J."/>
            <person name="Farman M.L."/>
            <person name="Mitchell T.K."/>
            <person name="Orbach M.J."/>
            <person name="Thon M."/>
            <person name="Kulkarni R."/>
            <person name="Xu J.R."/>
            <person name="Pan H."/>
            <person name="Read N.D."/>
            <person name="Lee Y.H."/>
            <person name="Carbone I."/>
            <person name="Brown D."/>
            <person name="Oh Y.Y."/>
            <person name="Donofrio N."/>
            <person name="Jeong J.S."/>
            <person name="Soanes D.M."/>
            <person name="Djonovic S."/>
            <person name="Kolomiets E."/>
            <person name="Rehmeyer C."/>
            <person name="Li W."/>
            <person name="Harding M."/>
            <person name="Kim S."/>
            <person name="Lebrun M.H."/>
            <person name="Bohnert H."/>
            <person name="Coughlan S."/>
            <person name="Butler J."/>
            <person name="Calvo S."/>
            <person name="Ma L.J."/>
            <person name="Nicol R."/>
            <person name="Purcell S."/>
            <person name="Nusbaum C."/>
            <person name="Galagan J.E."/>
            <person name="Birren B.W."/>
        </authorList>
    </citation>
    <scope>NUCLEOTIDE SEQUENCE [LARGE SCALE GENOMIC DNA]</scope>
    <source>
        <strain evidence="3">70-15 / ATCC MYA-4617 / FGSC 8958</strain>
    </source>
</reference>
<evidence type="ECO:0000256" key="1">
    <source>
        <dbReference type="SAM" id="MobiDB-lite"/>
    </source>
</evidence>
<evidence type="ECO:0000313" key="3">
    <source>
        <dbReference type="Proteomes" id="UP000009058"/>
    </source>
</evidence>
<protein>
    <submittedName>
        <fullName evidence="2">Uncharacterized protein</fullName>
    </submittedName>
</protein>
<gene>
    <name evidence="2" type="ORF">MGG_17034</name>
</gene>